<accession>A0A026WV88</accession>
<sequence length="80" mass="8860">MDHLTVHSFSNCSSVSSSSTRSSRDRQVRRKSVRGHKSNVVAAHYPMVSSGIVFREGENPITQGLPPITRRYDAKTGKTD</sequence>
<evidence type="ECO:0000313" key="2">
    <source>
        <dbReference type="EMBL" id="EZA59965.1"/>
    </source>
</evidence>
<organism evidence="2 3">
    <name type="scientific">Ooceraea biroi</name>
    <name type="common">Clonal raider ant</name>
    <name type="synonym">Cerapachys biroi</name>
    <dbReference type="NCBI Taxonomy" id="2015173"/>
    <lineage>
        <taxon>Eukaryota</taxon>
        <taxon>Metazoa</taxon>
        <taxon>Ecdysozoa</taxon>
        <taxon>Arthropoda</taxon>
        <taxon>Hexapoda</taxon>
        <taxon>Insecta</taxon>
        <taxon>Pterygota</taxon>
        <taxon>Neoptera</taxon>
        <taxon>Endopterygota</taxon>
        <taxon>Hymenoptera</taxon>
        <taxon>Apocrita</taxon>
        <taxon>Aculeata</taxon>
        <taxon>Formicoidea</taxon>
        <taxon>Formicidae</taxon>
        <taxon>Dorylinae</taxon>
        <taxon>Ooceraea</taxon>
    </lineage>
</organism>
<evidence type="ECO:0000256" key="1">
    <source>
        <dbReference type="SAM" id="MobiDB-lite"/>
    </source>
</evidence>
<dbReference type="Proteomes" id="UP000053097">
    <property type="component" value="Unassembled WGS sequence"/>
</dbReference>
<dbReference type="AlphaFoldDB" id="A0A026WV88"/>
<protein>
    <submittedName>
        <fullName evidence="2">Uncharacterized protein</fullName>
    </submittedName>
</protein>
<feature type="region of interest" description="Disordered" evidence="1">
    <location>
        <begin position="1"/>
        <end position="38"/>
    </location>
</feature>
<feature type="compositionally biased region" description="Low complexity" evidence="1">
    <location>
        <begin position="1"/>
        <end position="21"/>
    </location>
</feature>
<keyword evidence="3" id="KW-1185">Reference proteome</keyword>
<gene>
    <name evidence="2" type="ORF">X777_16168</name>
</gene>
<reference evidence="2 3" key="1">
    <citation type="journal article" date="2014" name="Curr. Biol.">
        <title>The genome of the clonal raider ant Cerapachys biroi.</title>
        <authorList>
            <person name="Oxley P.R."/>
            <person name="Ji L."/>
            <person name="Fetter-Pruneda I."/>
            <person name="McKenzie S.K."/>
            <person name="Li C."/>
            <person name="Hu H."/>
            <person name="Zhang G."/>
            <person name="Kronauer D.J."/>
        </authorList>
    </citation>
    <scope>NUCLEOTIDE SEQUENCE [LARGE SCALE GENOMIC DNA]</scope>
</reference>
<evidence type="ECO:0000313" key="3">
    <source>
        <dbReference type="Proteomes" id="UP000053097"/>
    </source>
</evidence>
<proteinExistence type="predicted"/>
<name>A0A026WV88_OOCBI</name>
<dbReference type="EMBL" id="KK107087">
    <property type="protein sequence ID" value="EZA59965.1"/>
    <property type="molecule type" value="Genomic_DNA"/>
</dbReference>
<feature type="compositionally biased region" description="Basic residues" evidence="1">
    <location>
        <begin position="27"/>
        <end position="37"/>
    </location>
</feature>